<evidence type="ECO:0000313" key="2">
    <source>
        <dbReference type="Proteomes" id="UP001457282"/>
    </source>
</evidence>
<gene>
    <name evidence="1" type="ORF">M0R45_028860</name>
</gene>
<dbReference type="AlphaFoldDB" id="A0AAW1W6H2"/>
<dbReference type="Proteomes" id="UP001457282">
    <property type="component" value="Unassembled WGS sequence"/>
</dbReference>
<dbReference type="EMBL" id="JBEDUW010000006">
    <property type="protein sequence ID" value="KAK9920302.1"/>
    <property type="molecule type" value="Genomic_DNA"/>
</dbReference>
<accession>A0AAW1W6H2</accession>
<protein>
    <submittedName>
        <fullName evidence="1">Uncharacterized protein</fullName>
    </submittedName>
</protein>
<organism evidence="1 2">
    <name type="scientific">Rubus argutus</name>
    <name type="common">Southern blackberry</name>
    <dbReference type="NCBI Taxonomy" id="59490"/>
    <lineage>
        <taxon>Eukaryota</taxon>
        <taxon>Viridiplantae</taxon>
        <taxon>Streptophyta</taxon>
        <taxon>Embryophyta</taxon>
        <taxon>Tracheophyta</taxon>
        <taxon>Spermatophyta</taxon>
        <taxon>Magnoliopsida</taxon>
        <taxon>eudicotyledons</taxon>
        <taxon>Gunneridae</taxon>
        <taxon>Pentapetalae</taxon>
        <taxon>rosids</taxon>
        <taxon>fabids</taxon>
        <taxon>Rosales</taxon>
        <taxon>Rosaceae</taxon>
        <taxon>Rosoideae</taxon>
        <taxon>Rosoideae incertae sedis</taxon>
        <taxon>Rubus</taxon>
    </lineage>
</organism>
<keyword evidence="2" id="KW-1185">Reference proteome</keyword>
<proteinExistence type="predicted"/>
<evidence type="ECO:0000313" key="1">
    <source>
        <dbReference type="EMBL" id="KAK9920302.1"/>
    </source>
</evidence>
<comment type="caution">
    <text evidence="1">The sequence shown here is derived from an EMBL/GenBank/DDBJ whole genome shotgun (WGS) entry which is preliminary data.</text>
</comment>
<reference evidence="1 2" key="1">
    <citation type="journal article" date="2023" name="G3 (Bethesda)">
        <title>A chromosome-length genome assembly and annotation of blackberry (Rubus argutus, cv. 'Hillquist').</title>
        <authorList>
            <person name="Bruna T."/>
            <person name="Aryal R."/>
            <person name="Dudchenko O."/>
            <person name="Sargent D.J."/>
            <person name="Mead D."/>
            <person name="Buti M."/>
            <person name="Cavallini A."/>
            <person name="Hytonen T."/>
            <person name="Andres J."/>
            <person name="Pham M."/>
            <person name="Weisz D."/>
            <person name="Mascagni F."/>
            <person name="Usai G."/>
            <person name="Natali L."/>
            <person name="Bassil N."/>
            <person name="Fernandez G.E."/>
            <person name="Lomsadze A."/>
            <person name="Armour M."/>
            <person name="Olukolu B."/>
            <person name="Poorten T."/>
            <person name="Britton C."/>
            <person name="Davik J."/>
            <person name="Ashrafi H."/>
            <person name="Aiden E.L."/>
            <person name="Borodovsky M."/>
            <person name="Worthington M."/>
        </authorList>
    </citation>
    <scope>NUCLEOTIDE SEQUENCE [LARGE SCALE GENOMIC DNA]</scope>
    <source>
        <strain evidence="1">PI 553951</strain>
    </source>
</reference>
<name>A0AAW1W6H2_RUBAR</name>
<sequence>MAFNSSRHRCLQVVDAVNHRAAPPAPLSSISTALGGVPMFSPYPIRAPAWIVALCHINHNHGIPLGLALYVLIKKKNGEDAKDHTSTG</sequence>